<gene>
    <name evidence="1" type="ORF">MSBR3_0263</name>
</gene>
<evidence type="ECO:0000313" key="1">
    <source>
        <dbReference type="EMBL" id="AKB80841.1"/>
    </source>
</evidence>
<dbReference type="KEGG" id="mbak:MSBR3_0263"/>
<dbReference type="Proteomes" id="UP000033066">
    <property type="component" value="Chromosome"/>
</dbReference>
<proteinExistence type="predicted"/>
<keyword evidence="2" id="KW-1185">Reference proteome</keyword>
<accession>A0A0E3SHX6</accession>
<organism evidence="1 2">
    <name type="scientific">Methanosarcina barkeri 3</name>
    <dbReference type="NCBI Taxonomy" id="1434107"/>
    <lineage>
        <taxon>Archaea</taxon>
        <taxon>Methanobacteriati</taxon>
        <taxon>Methanobacteriota</taxon>
        <taxon>Stenosarchaea group</taxon>
        <taxon>Methanomicrobia</taxon>
        <taxon>Methanosarcinales</taxon>
        <taxon>Methanosarcinaceae</taxon>
        <taxon>Methanosarcina</taxon>
    </lineage>
</organism>
<dbReference type="EMBL" id="CP009517">
    <property type="protein sequence ID" value="AKB80841.1"/>
    <property type="molecule type" value="Genomic_DNA"/>
</dbReference>
<dbReference type="PATRIC" id="fig|1434107.4.peg.352"/>
<protein>
    <submittedName>
        <fullName evidence="1">Uncharacterized protein</fullName>
    </submittedName>
</protein>
<name>A0A0E3SHX6_METBA</name>
<reference evidence="1" key="1">
    <citation type="submission" date="2014-07" db="EMBL/GenBank/DDBJ databases">
        <title>Methanogenic archaea and the global carbon cycle.</title>
        <authorList>
            <person name="Henriksen J.R."/>
            <person name="Luke J."/>
            <person name="Reinhart S."/>
            <person name="Benedict M.N."/>
            <person name="Youngblut N.D."/>
            <person name="Metcalf M.E."/>
            <person name="Whitaker R.J."/>
            <person name="Metcalf W.W."/>
        </authorList>
    </citation>
    <scope>NUCLEOTIDE SEQUENCE [LARGE SCALE GENOMIC DNA]</scope>
    <source>
        <strain evidence="1">3</strain>
    </source>
</reference>
<dbReference type="AlphaFoldDB" id="A0A0E3SHX6"/>
<evidence type="ECO:0000313" key="2">
    <source>
        <dbReference type="Proteomes" id="UP000033066"/>
    </source>
</evidence>
<dbReference type="HOGENOM" id="CLU_2820792_0_0_2"/>
<sequence length="66" mass="7751">MCINGLGFTECCLYLFPLFLKTYTLKGYWAKVFFQNTLTMIFLGKLWTKSSNTEKLNFSTIYLCKL</sequence>